<feature type="non-terminal residue" evidence="1">
    <location>
        <position position="1"/>
    </location>
</feature>
<evidence type="ECO:0000313" key="2">
    <source>
        <dbReference type="Proteomes" id="UP001197609"/>
    </source>
</evidence>
<accession>A0AAJ1AIX5</accession>
<organism evidence="1 2">
    <name type="scientific">Candidatus Methylomirabilis tolerans</name>
    <dbReference type="NCBI Taxonomy" id="3123416"/>
    <lineage>
        <taxon>Bacteria</taxon>
        <taxon>Candidatus Methylomirabilota</taxon>
        <taxon>Candidatus Methylomirabilia</taxon>
        <taxon>Candidatus Methylomirabilales</taxon>
        <taxon>Candidatus Methylomirabilaceae</taxon>
        <taxon>Candidatus Methylomirabilis</taxon>
    </lineage>
</organism>
<proteinExistence type="predicted"/>
<gene>
    <name evidence="1" type="ORF">K8G79_04090</name>
</gene>
<sequence>VLQAQQQNEPVAWIARNDSLFYPPDAAEDGIDLDALTIVRVPDGRAVARATDQLVRSGAFGLVVLDLSAPARAPRTGGCDVPVPLQIRLAGLAHKYQTALLCLTMKGDAAPSLGPLVSLRVAARRKRLADGRFSCELTVLKDKRRGPTWRYAEVCHGPAGLR</sequence>
<comment type="caution">
    <text evidence="1">The sequence shown here is derived from an EMBL/GenBank/DDBJ whole genome shotgun (WGS) entry which is preliminary data.</text>
</comment>
<dbReference type="AlphaFoldDB" id="A0AAJ1AIX5"/>
<evidence type="ECO:0000313" key="1">
    <source>
        <dbReference type="EMBL" id="MBZ0159306.1"/>
    </source>
</evidence>
<dbReference type="SUPFAM" id="SSF52540">
    <property type="entry name" value="P-loop containing nucleoside triphosphate hydrolases"/>
    <property type="match status" value="1"/>
</dbReference>
<reference evidence="1 2" key="1">
    <citation type="journal article" date="2021" name="bioRxiv">
        <title>Unraveling nitrogen, sulfur and carbon metabolic pathways and microbial community transcriptional responses to substrate deprivation and toxicity stresses in a bioreactor mimicking anoxic brackish coastal sediment conditions.</title>
        <authorList>
            <person name="Martins P.D."/>
            <person name="Echeveste M.J."/>
            <person name="Arshad A."/>
            <person name="Kurth J."/>
            <person name="Ouboter H."/>
            <person name="Jetten M.S.M."/>
            <person name="Welte C.U."/>
        </authorList>
    </citation>
    <scope>NUCLEOTIDE SEQUENCE [LARGE SCALE GENOMIC DNA]</scope>
    <source>
        <strain evidence="1">MAG_38</strain>
    </source>
</reference>
<dbReference type="Gene3D" id="3.40.50.300">
    <property type="entry name" value="P-loop containing nucleotide triphosphate hydrolases"/>
    <property type="match status" value="1"/>
</dbReference>
<dbReference type="InterPro" id="IPR027417">
    <property type="entry name" value="P-loop_NTPase"/>
</dbReference>
<name>A0AAJ1AIX5_9BACT</name>
<protein>
    <submittedName>
        <fullName evidence="1">DNA recombination/repair protein RecA</fullName>
    </submittedName>
</protein>
<dbReference type="EMBL" id="JAIOIU010000041">
    <property type="protein sequence ID" value="MBZ0159306.1"/>
    <property type="molecule type" value="Genomic_DNA"/>
</dbReference>
<dbReference type="Proteomes" id="UP001197609">
    <property type="component" value="Unassembled WGS sequence"/>
</dbReference>